<dbReference type="RefSeq" id="WP_369726248.1">
    <property type="nucleotide sequence ID" value="NZ_CP165734.1"/>
</dbReference>
<dbReference type="EMBL" id="CP165734">
    <property type="protein sequence ID" value="XDV60904.1"/>
    <property type="molecule type" value="Genomic_DNA"/>
</dbReference>
<dbReference type="PANTHER" id="PTHR48207:SF4">
    <property type="entry name" value="BLL6097 PROTEIN"/>
    <property type="match status" value="1"/>
</dbReference>
<keyword evidence="1 2" id="KW-0808">Transferase</keyword>
<reference evidence="2" key="1">
    <citation type="submission" date="2024-08" db="EMBL/GenBank/DDBJ databases">
        <authorList>
            <person name="Chaddad Z."/>
            <person name="Lamrabet M."/>
            <person name="Bouhnik O."/>
            <person name="Alami S."/>
            <person name="Wipf D."/>
            <person name="Courty P.E."/>
            <person name="Missbah El Idrissi M."/>
        </authorList>
    </citation>
    <scope>NUCLEOTIDE SEQUENCE</scope>
    <source>
        <strain evidence="2">LLZ17</strain>
    </source>
</reference>
<dbReference type="Gene3D" id="3.30.1540.10">
    <property type="entry name" value="formyl-coa transferase, domain 3"/>
    <property type="match status" value="1"/>
</dbReference>
<evidence type="ECO:0000313" key="3">
    <source>
        <dbReference type="EMBL" id="XDV60944.1"/>
    </source>
</evidence>
<dbReference type="Pfam" id="PF02515">
    <property type="entry name" value="CoA_transf_3"/>
    <property type="match status" value="1"/>
</dbReference>
<dbReference type="EMBL" id="CP165734">
    <property type="protein sequence ID" value="XDV60944.1"/>
    <property type="molecule type" value="Genomic_DNA"/>
</dbReference>
<dbReference type="Gene3D" id="3.40.50.10540">
    <property type="entry name" value="Crotonobetainyl-coa:carnitine coa-transferase, domain 1"/>
    <property type="match status" value="1"/>
</dbReference>
<dbReference type="InterPro" id="IPR003673">
    <property type="entry name" value="CoA-Trfase_fam_III"/>
</dbReference>
<dbReference type="InterPro" id="IPR044855">
    <property type="entry name" value="CoA-Trfase_III_dom3_sf"/>
</dbReference>
<organism evidence="2">
    <name type="scientific">Bradyrhizobium sp. LLZ17</name>
    <dbReference type="NCBI Taxonomy" id="3239388"/>
    <lineage>
        <taxon>Bacteria</taxon>
        <taxon>Pseudomonadati</taxon>
        <taxon>Pseudomonadota</taxon>
        <taxon>Alphaproteobacteria</taxon>
        <taxon>Hyphomicrobiales</taxon>
        <taxon>Nitrobacteraceae</taxon>
        <taxon>Bradyrhizobium</taxon>
    </lineage>
</organism>
<name>A0AB39XSL4_9BRAD</name>
<sequence length="402" mass="43556">MRALEGLRVLDFAWVVAGPMIGRALADFGATVVRVESAKRLDFSRYYGPYPNGKFDARQSTSFENYNAGKLGLALDLSRDEGRAVARELATWADVVVENFSPGTMTRLGLDYEALRALNPRVIMLSTSLMGQSGPLGKTAGFGSAGAAFTGFLSLTGNPGEPPIGQFGPYTDLVAPRFSIFMLLAALDHRRRAGEGMLIDIAQTEATIEFLAPQIAHYCESGHVAGAIGNRDPAFAPHGVFPARGNHRWVAIVARNDVEWNRLAALMGQAHLAQDPRFNTLAARKANEDALEAVISDWSRHHHAEVIEEQLQGHGIPAHVVASSPEIVSDLQLKARGYLVRLPHPVMGEAVIESAPYQLSDTPARYDLCAPTVGRDNDYVLRELLGYSSDRIAALKETGALT</sequence>
<gene>
    <name evidence="2" type="ORF">AB8Z38_17425</name>
    <name evidence="3" type="ORF">AB8Z38_17735</name>
</gene>
<dbReference type="AlphaFoldDB" id="A0AB39XSL4"/>
<protein>
    <submittedName>
        <fullName evidence="2">CaiB/BaiF CoA transferase family protein</fullName>
    </submittedName>
</protein>
<dbReference type="SUPFAM" id="SSF89796">
    <property type="entry name" value="CoA-transferase family III (CaiB/BaiF)"/>
    <property type="match status" value="1"/>
</dbReference>
<dbReference type="PANTHER" id="PTHR48207">
    <property type="entry name" value="SUCCINATE--HYDROXYMETHYLGLUTARATE COA-TRANSFERASE"/>
    <property type="match status" value="1"/>
</dbReference>
<evidence type="ECO:0000313" key="2">
    <source>
        <dbReference type="EMBL" id="XDV60904.1"/>
    </source>
</evidence>
<dbReference type="InterPro" id="IPR050483">
    <property type="entry name" value="CoA-transferase_III_domain"/>
</dbReference>
<evidence type="ECO:0000256" key="1">
    <source>
        <dbReference type="ARBA" id="ARBA00022679"/>
    </source>
</evidence>
<dbReference type="InterPro" id="IPR023606">
    <property type="entry name" value="CoA-Trfase_III_dom_1_sf"/>
</dbReference>
<dbReference type="GO" id="GO:0008410">
    <property type="term" value="F:CoA-transferase activity"/>
    <property type="evidence" value="ECO:0007669"/>
    <property type="project" value="TreeGrafter"/>
</dbReference>
<proteinExistence type="predicted"/>
<accession>A0AB39XSL4</accession>